<dbReference type="EMBL" id="JAPTGG010000004">
    <property type="protein sequence ID" value="MCZ0864943.1"/>
    <property type="molecule type" value="Genomic_DNA"/>
</dbReference>
<evidence type="ECO:0000313" key="5">
    <source>
        <dbReference type="Proteomes" id="UP001069090"/>
    </source>
</evidence>
<dbReference type="SUPFAM" id="SSF56784">
    <property type="entry name" value="HAD-like"/>
    <property type="match status" value="1"/>
</dbReference>
<dbReference type="PRINTS" id="PR00413">
    <property type="entry name" value="HADHALOGNASE"/>
</dbReference>
<accession>A0A9J6RL80</accession>
<evidence type="ECO:0000313" key="4">
    <source>
        <dbReference type="EMBL" id="MCZ0864943.1"/>
    </source>
</evidence>
<dbReference type="InterPro" id="IPR036412">
    <property type="entry name" value="HAD-like_sf"/>
</dbReference>
<evidence type="ECO:0000256" key="3">
    <source>
        <dbReference type="ARBA" id="ARBA00022842"/>
    </source>
</evidence>
<reference evidence="4 5" key="1">
    <citation type="submission" date="2022-12" db="EMBL/GenBank/DDBJ databases">
        <title>Dasania phycosphaerae sp. nov., isolated from particulate material of the south coast of Korea.</title>
        <authorList>
            <person name="Jiang Y."/>
        </authorList>
    </citation>
    <scope>NUCLEOTIDE SEQUENCE [LARGE SCALE GENOMIC DNA]</scope>
    <source>
        <strain evidence="4 5">GY-19</strain>
    </source>
</reference>
<keyword evidence="2 4" id="KW-0378">Hydrolase</keyword>
<organism evidence="4 5">
    <name type="scientific">Dasania phycosphaerae</name>
    <dbReference type="NCBI Taxonomy" id="2950436"/>
    <lineage>
        <taxon>Bacteria</taxon>
        <taxon>Pseudomonadati</taxon>
        <taxon>Pseudomonadota</taxon>
        <taxon>Gammaproteobacteria</taxon>
        <taxon>Cellvibrionales</taxon>
        <taxon>Spongiibacteraceae</taxon>
        <taxon>Dasania</taxon>
    </lineage>
</organism>
<keyword evidence="5" id="KW-1185">Reference proteome</keyword>
<dbReference type="GO" id="GO:0016787">
    <property type="term" value="F:hydrolase activity"/>
    <property type="evidence" value="ECO:0007669"/>
    <property type="project" value="UniProtKB-KW"/>
</dbReference>
<dbReference type="InterPro" id="IPR051400">
    <property type="entry name" value="HAD-like_hydrolase"/>
</dbReference>
<dbReference type="Proteomes" id="UP001069090">
    <property type="component" value="Unassembled WGS sequence"/>
</dbReference>
<dbReference type="PANTHER" id="PTHR46470:SF4">
    <property type="entry name" value="5-AMINO-6-(5-PHOSPHO-D-RIBITYLAMINO)URACIL PHOSPHATASE YIGB"/>
    <property type="match status" value="1"/>
</dbReference>
<keyword evidence="3" id="KW-0460">Magnesium</keyword>
<dbReference type="InterPro" id="IPR023214">
    <property type="entry name" value="HAD_sf"/>
</dbReference>
<dbReference type="Pfam" id="PF00702">
    <property type="entry name" value="Hydrolase"/>
    <property type="match status" value="1"/>
</dbReference>
<dbReference type="AlphaFoldDB" id="A0A9J6RL80"/>
<comment type="caution">
    <text evidence="4">The sequence shown here is derived from an EMBL/GenBank/DDBJ whole genome shotgun (WGS) entry which is preliminary data.</text>
</comment>
<dbReference type="InterPro" id="IPR006439">
    <property type="entry name" value="HAD-SF_hydro_IA"/>
</dbReference>
<proteinExistence type="predicted"/>
<dbReference type="NCBIfam" id="TIGR01549">
    <property type="entry name" value="HAD-SF-IA-v1"/>
    <property type="match status" value="1"/>
</dbReference>
<dbReference type="PANTHER" id="PTHR46470">
    <property type="entry name" value="N-ACYLNEURAMINATE-9-PHOSPHATASE"/>
    <property type="match status" value="1"/>
</dbReference>
<name>A0A9J6RL80_9GAMM</name>
<dbReference type="NCBIfam" id="TIGR01509">
    <property type="entry name" value="HAD-SF-IA-v3"/>
    <property type="match status" value="1"/>
</dbReference>
<dbReference type="SFLD" id="SFLDS00003">
    <property type="entry name" value="Haloacid_Dehalogenase"/>
    <property type="match status" value="1"/>
</dbReference>
<protein>
    <submittedName>
        <fullName evidence="4">HAD family hydrolase</fullName>
    </submittedName>
</protein>
<dbReference type="SFLD" id="SFLDG01129">
    <property type="entry name" value="C1.5:_HAD__Beta-PGM__Phosphata"/>
    <property type="match status" value="1"/>
</dbReference>
<dbReference type="Gene3D" id="3.40.50.1000">
    <property type="entry name" value="HAD superfamily/HAD-like"/>
    <property type="match status" value="1"/>
</dbReference>
<sequence>MPSIKTITFDLDDTLWQVKPTLQHAEQQTYQWLQTHTPALTEKFDLTSLMQWRMQLHNNRPELAHQISESRKIAIAEALIKVGYPHQQAQNLSAQAFAVFIKARHQLDIFDEVEPLLQQLKQRYQLGVLTNGNADVRKLPISHYFDFAYSAEQLNASKPAPDLFHAALQHSQCQPHELIHIGDHLEHDVQGALDAGCHAIWLNWGTEVLPQQHRAHEVKDLAEVPEVVARIEGGGK</sequence>
<dbReference type="RefSeq" id="WP_258331096.1">
    <property type="nucleotide sequence ID" value="NZ_JAPTGG010000004.1"/>
</dbReference>
<evidence type="ECO:0000256" key="1">
    <source>
        <dbReference type="ARBA" id="ARBA00001946"/>
    </source>
</evidence>
<comment type="cofactor">
    <cofactor evidence="1">
        <name>Mg(2+)</name>
        <dbReference type="ChEBI" id="CHEBI:18420"/>
    </cofactor>
</comment>
<gene>
    <name evidence="4" type="ORF">O0V09_07005</name>
</gene>
<dbReference type="Gene3D" id="1.20.120.1600">
    <property type="match status" value="1"/>
</dbReference>
<dbReference type="GO" id="GO:0009231">
    <property type="term" value="P:riboflavin biosynthetic process"/>
    <property type="evidence" value="ECO:0007669"/>
    <property type="project" value="TreeGrafter"/>
</dbReference>
<evidence type="ECO:0000256" key="2">
    <source>
        <dbReference type="ARBA" id="ARBA00022801"/>
    </source>
</evidence>